<dbReference type="GO" id="GO:0051536">
    <property type="term" value="F:iron-sulfur cluster binding"/>
    <property type="evidence" value="ECO:0007669"/>
    <property type="project" value="UniProtKB-KW"/>
</dbReference>
<dbReference type="Pfam" id="PF07892">
    <property type="entry name" value="DUF1667"/>
    <property type="match status" value="1"/>
</dbReference>
<keyword evidence="1" id="KW-0479">Metal-binding</keyword>
<dbReference type="SUPFAM" id="SSF160148">
    <property type="entry name" value="CPE0013-like"/>
    <property type="match status" value="1"/>
</dbReference>
<evidence type="ECO:0000256" key="1">
    <source>
        <dbReference type="ARBA" id="ARBA00022723"/>
    </source>
</evidence>
<dbReference type="PANTHER" id="PTHR39450">
    <property type="entry name" value="MOLYBDOPTERIN OXIDOREDUCTASE, 4FE-4S CLUSTER-BINDING SUBUNIT"/>
    <property type="match status" value="1"/>
</dbReference>
<dbReference type="InterPro" id="IPR036593">
    <property type="entry name" value="CPE0013-like_sf"/>
</dbReference>
<keyword evidence="3" id="KW-0411">Iron-sulfur</keyword>
<dbReference type="InterPro" id="IPR006963">
    <property type="entry name" value="Mopterin_OxRdtase_4Fe-4S_dom"/>
</dbReference>
<dbReference type="EMBL" id="CYYC01000003">
    <property type="protein sequence ID" value="CUM81347.1"/>
    <property type="molecule type" value="Genomic_DNA"/>
</dbReference>
<evidence type="ECO:0000256" key="2">
    <source>
        <dbReference type="ARBA" id="ARBA00023004"/>
    </source>
</evidence>
<dbReference type="GO" id="GO:0046872">
    <property type="term" value="F:metal ion binding"/>
    <property type="evidence" value="ECO:0007669"/>
    <property type="project" value="UniProtKB-KW"/>
</dbReference>
<dbReference type="RefSeq" id="WP_055182173.1">
    <property type="nucleotide sequence ID" value="NZ_CYYC01000003.1"/>
</dbReference>
<dbReference type="Gene3D" id="3.10.530.10">
    <property type="entry name" value="CPE0013-like"/>
    <property type="match status" value="1"/>
</dbReference>
<organism evidence="5 6">
    <name type="scientific">Anaerobutyricum hallii</name>
    <dbReference type="NCBI Taxonomy" id="39488"/>
    <lineage>
        <taxon>Bacteria</taxon>
        <taxon>Bacillati</taxon>
        <taxon>Bacillota</taxon>
        <taxon>Clostridia</taxon>
        <taxon>Lachnospirales</taxon>
        <taxon>Lachnospiraceae</taxon>
        <taxon>Anaerobutyricum</taxon>
    </lineage>
</organism>
<dbReference type="Proteomes" id="UP000095390">
    <property type="component" value="Unassembled WGS sequence"/>
</dbReference>
<name>A0A173RUD1_9FIRM</name>
<sequence>MKEVTMCCTTCPSGCALKVMIDNNEVVSVEGNNCPRGEKFVHKEWINPERMLTSTVYAVINGKELLIPVKSKEPIPRKIMTEAMKEIQEIEVNAPVKMGDVIKENLAGSGVELVACKTVK</sequence>
<dbReference type="AlphaFoldDB" id="A0A173RUD1"/>
<dbReference type="PROSITE" id="PS51669">
    <property type="entry name" value="4FE4S_MOW_BIS_MGD"/>
    <property type="match status" value="1"/>
</dbReference>
<evidence type="ECO:0000256" key="3">
    <source>
        <dbReference type="ARBA" id="ARBA00023014"/>
    </source>
</evidence>
<dbReference type="SUPFAM" id="SSF53706">
    <property type="entry name" value="Formate dehydrogenase/DMSO reductase, domains 1-3"/>
    <property type="match status" value="1"/>
</dbReference>
<gene>
    <name evidence="5" type="ORF">ERS852578_00408</name>
</gene>
<evidence type="ECO:0000259" key="4">
    <source>
        <dbReference type="PROSITE" id="PS51669"/>
    </source>
</evidence>
<dbReference type="InterPro" id="IPR012460">
    <property type="entry name" value="DUF1667"/>
</dbReference>
<reference evidence="5 6" key="1">
    <citation type="submission" date="2015-09" db="EMBL/GenBank/DDBJ databases">
        <authorList>
            <consortium name="Pathogen Informatics"/>
        </authorList>
    </citation>
    <scope>NUCLEOTIDE SEQUENCE [LARGE SCALE GENOMIC DNA]</scope>
    <source>
        <strain evidence="5 6">2789STDY5834966</strain>
    </source>
</reference>
<evidence type="ECO:0000313" key="5">
    <source>
        <dbReference type="EMBL" id="CUM81347.1"/>
    </source>
</evidence>
<keyword evidence="2" id="KW-0408">Iron</keyword>
<accession>A0A173RUD1</accession>
<dbReference type="PANTHER" id="PTHR39450:SF1">
    <property type="entry name" value="DUF1667 DOMAIN-CONTAINING PROTEIN"/>
    <property type="match status" value="1"/>
</dbReference>
<evidence type="ECO:0000313" key="6">
    <source>
        <dbReference type="Proteomes" id="UP000095390"/>
    </source>
</evidence>
<feature type="domain" description="4Fe-4S Mo/W bis-MGD-type" evidence="4">
    <location>
        <begin position="1"/>
        <end position="61"/>
    </location>
</feature>
<proteinExistence type="predicted"/>
<dbReference type="GO" id="GO:0016491">
    <property type="term" value="F:oxidoreductase activity"/>
    <property type="evidence" value="ECO:0007669"/>
    <property type="project" value="InterPro"/>
</dbReference>
<protein>
    <submittedName>
        <fullName evidence="5">Uncharacterized protein with conserved CXXC pairs</fullName>
    </submittedName>
</protein>